<evidence type="ECO:0000256" key="14">
    <source>
        <dbReference type="ARBA" id="ARBA00023242"/>
    </source>
</evidence>
<evidence type="ECO:0000256" key="17">
    <source>
        <dbReference type="PIRNR" id="PIRNR000882"/>
    </source>
</evidence>
<evidence type="ECO:0000256" key="18">
    <source>
        <dbReference type="PIRSR" id="PIRSR000882-1"/>
    </source>
</evidence>
<comment type="function">
    <text evidence="17">Core component of the MRN complex, which plays a central role in double-strand break (DSB) repair, DNA recombination, maintenance of telomere integrity and meiosis. The MRN complex is involved in the repair of DNA double-strand breaks (DSBs) via homologous recombination (HR), an error-free mechanism which primarily occurs during S and G2 phases. The complex (1) mediates the end resection of damaged DNA, which generates proper single-stranded DNA, a key initial steps in HR, and is (2) required for the recruitment of other repair factors and efficient activation of ATM and ATR upon DNA damage. Within the MRN complex, MRE11 possesses both single-strand endonuclease activity and double-strand-specific 3'-5' exonuclease activity. MRE11 first endonucleolytically cleaves the 5' strand at DNA DSB ends to prevent non-homologous end joining (NHEJ) and licence HR. It then generates a single-stranded DNA gap via 3' to 5' exonucleolytic degradation, which is required for single-strand invasion and recombination.</text>
</comment>
<dbReference type="InterPro" id="IPR007281">
    <property type="entry name" value="Mre11_DNA-bd"/>
</dbReference>
<comment type="cofactor">
    <cofactor evidence="1 17">
        <name>Mn(2+)</name>
        <dbReference type="ChEBI" id="CHEBI:29035"/>
    </cofactor>
</comment>
<keyword evidence="11 17" id="KW-0269">Exonuclease</keyword>
<dbReference type="CDD" id="cd00840">
    <property type="entry name" value="MPP_Mre11_N"/>
    <property type="match status" value="1"/>
</dbReference>
<dbReference type="Pfam" id="PF00149">
    <property type="entry name" value="Metallophos"/>
    <property type="match status" value="1"/>
</dbReference>
<dbReference type="GO" id="GO:0000724">
    <property type="term" value="P:double-strand break repair via homologous recombination"/>
    <property type="evidence" value="ECO:0007669"/>
    <property type="project" value="TreeGrafter"/>
</dbReference>
<feature type="compositionally biased region" description="Basic residues" evidence="20">
    <location>
        <begin position="523"/>
        <end position="534"/>
    </location>
</feature>
<evidence type="ECO:0000313" key="23">
    <source>
        <dbReference type="Proteomes" id="UP000800235"/>
    </source>
</evidence>
<feature type="compositionally biased region" description="Polar residues" evidence="20">
    <location>
        <begin position="683"/>
        <end position="698"/>
    </location>
</feature>
<feature type="active site" description="Proton donor" evidence="18">
    <location>
        <position position="125"/>
    </location>
</feature>
<evidence type="ECO:0000313" key="22">
    <source>
        <dbReference type="EMBL" id="KAF2428661.1"/>
    </source>
</evidence>
<dbReference type="SUPFAM" id="SSF56300">
    <property type="entry name" value="Metallo-dependent phosphatases"/>
    <property type="match status" value="1"/>
</dbReference>
<keyword evidence="12 17" id="KW-0234">DNA repair</keyword>
<comment type="caution">
    <text evidence="22">The sequence shown here is derived from an EMBL/GenBank/DDBJ whole genome shotgun (WGS) entry which is preliminary data.</text>
</comment>
<proteinExistence type="inferred from homology"/>
<protein>
    <recommendedName>
        <fullName evidence="17">Double-strand break repair protein</fullName>
    </recommendedName>
</protein>
<keyword evidence="15 17" id="KW-0469">Meiosis</keyword>
<evidence type="ECO:0000259" key="21">
    <source>
        <dbReference type="SMART" id="SM01347"/>
    </source>
</evidence>
<comment type="similarity">
    <text evidence="4 17 19">Belongs to the MRE11/RAD32 family.</text>
</comment>
<evidence type="ECO:0000256" key="20">
    <source>
        <dbReference type="SAM" id="MobiDB-lite"/>
    </source>
</evidence>
<evidence type="ECO:0000256" key="6">
    <source>
        <dbReference type="ARBA" id="ARBA00022722"/>
    </source>
</evidence>
<evidence type="ECO:0000256" key="1">
    <source>
        <dbReference type="ARBA" id="ARBA00001936"/>
    </source>
</evidence>
<dbReference type="OrthoDB" id="30417at2759"/>
<gene>
    <name evidence="22" type="ORF">EJ08DRAFT_323133</name>
</gene>
<evidence type="ECO:0000256" key="13">
    <source>
        <dbReference type="ARBA" id="ARBA00023211"/>
    </source>
</evidence>
<evidence type="ECO:0000256" key="2">
    <source>
        <dbReference type="ARBA" id="ARBA00004123"/>
    </source>
</evidence>
<keyword evidence="6 17" id="KW-0540">Nuclease</keyword>
<dbReference type="GO" id="GO:0008296">
    <property type="term" value="F:3'-5'-DNA exonuclease activity"/>
    <property type="evidence" value="ECO:0007669"/>
    <property type="project" value="InterPro"/>
</dbReference>
<evidence type="ECO:0000256" key="10">
    <source>
        <dbReference type="ARBA" id="ARBA00022801"/>
    </source>
</evidence>
<dbReference type="InterPro" id="IPR038487">
    <property type="entry name" value="Mre11_capping_dom"/>
</dbReference>
<keyword evidence="14 17" id="KW-0539">Nucleus</keyword>
<dbReference type="PANTHER" id="PTHR10139:SF1">
    <property type="entry name" value="DOUBLE-STRAND BREAK REPAIR PROTEIN MRE11"/>
    <property type="match status" value="1"/>
</dbReference>
<comment type="subunit">
    <text evidence="16">Component of the MRN complex composed of two heterodimers RAD50 and MRE11 associated with a single NBS1.</text>
</comment>
<feature type="compositionally biased region" description="Low complexity" evidence="20">
    <location>
        <begin position="655"/>
        <end position="682"/>
    </location>
</feature>
<dbReference type="InterPro" id="IPR003701">
    <property type="entry name" value="Mre11"/>
</dbReference>
<accession>A0A9P4TWY3</accession>
<keyword evidence="10 17" id="KW-0378">Hydrolase</keyword>
<dbReference type="Gene3D" id="3.60.21.10">
    <property type="match status" value="1"/>
</dbReference>
<dbReference type="Pfam" id="PF04152">
    <property type="entry name" value="Mre11_DNA_bind"/>
    <property type="match status" value="1"/>
</dbReference>
<keyword evidence="13 17" id="KW-0464">Manganese</keyword>
<evidence type="ECO:0000256" key="11">
    <source>
        <dbReference type="ARBA" id="ARBA00022839"/>
    </source>
</evidence>
<dbReference type="GO" id="GO:0000723">
    <property type="term" value="P:telomere maintenance"/>
    <property type="evidence" value="ECO:0007669"/>
    <property type="project" value="TreeGrafter"/>
</dbReference>
<dbReference type="GO" id="GO:0030870">
    <property type="term" value="C:Mre11 complex"/>
    <property type="evidence" value="ECO:0007669"/>
    <property type="project" value="UniProtKB-UniRule"/>
</dbReference>
<evidence type="ECO:0000256" key="15">
    <source>
        <dbReference type="ARBA" id="ARBA00023254"/>
    </source>
</evidence>
<keyword evidence="23" id="KW-1185">Reference proteome</keyword>
<feature type="domain" description="Mre11 DNA-binding" evidence="21">
    <location>
        <begin position="290"/>
        <end position="465"/>
    </location>
</feature>
<keyword evidence="9 17" id="KW-0227">DNA damage</keyword>
<dbReference type="FunFam" id="3.60.21.10:FF:000011">
    <property type="entry name" value="Double-strand break repair protein"/>
    <property type="match status" value="1"/>
</dbReference>
<keyword evidence="5" id="KW-0158">Chromosome</keyword>
<dbReference type="GO" id="GO:0000014">
    <property type="term" value="F:single-stranded DNA endodeoxyribonuclease activity"/>
    <property type="evidence" value="ECO:0007669"/>
    <property type="project" value="TreeGrafter"/>
</dbReference>
<name>A0A9P4TWY3_9PEZI</name>
<dbReference type="Proteomes" id="UP000800235">
    <property type="component" value="Unassembled WGS sequence"/>
</dbReference>
<dbReference type="GO" id="GO:0031573">
    <property type="term" value="P:mitotic intra-S DNA damage checkpoint signaling"/>
    <property type="evidence" value="ECO:0007669"/>
    <property type="project" value="TreeGrafter"/>
</dbReference>
<evidence type="ECO:0000256" key="3">
    <source>
        <dbReference type="ARBA" id="ARBA00004286"/>
    </source>
</evidence>
<evidence type="ECO:0000256" key="19">
    <source>
        <dbReference type="RuleBase" id="RU003447"/>
    </source>
</evidence>
<feature type="compositionally biased region" description="Acidic residues" evidence="20">
    <location>
        <begin position="710"/>
        <end position="721"/>
    </location>
</feature>
<dbReference type="GO" id="GO:0042138">
    <property type="term" value="P:meiotic DNA double-strand break formation"/>
    <property type="evidence" value="ECO:0007669"/>
    <property type="project" value="TreeGrafter"/>
</dbReference>
<evidence type="ECO:0000256" key="7">
    <source>
        <dbReference type="ARBA" id="ARBA00022723"/>
    </source>
</evidence>
<dbReference type="GO" id="GO:0035861">
    <property type="term" value="C:site of double-strand break"/>
    <property type="evidence" value="ECO:0007669"/>
    <property type="project" value="TreeGrafter"/>
</dbReference>
<dbReference type="PIRSF" id="PIRSF000882">
    <property type="entry name" value="DSB_repair_MRE11"/>
    <property type="match status" value="1"/>
</dbReference>
<keyword evidence="8 17" id="KW-0255">Endonuclease</keyword>
<feature type="compositionally biased region" description="Acidic residues" evidence="20">
    <location>
        <begin position="541"/>
        <end position="554"/>
    </location>
</feature>
<dbReference type="NCBIfam" id="TIGR00583">
    <property type="entry name" value="mre11"/>
    <property type="match status" value="1"/>
</dbReference>
<keyword evidence="7" id="KW-0479">Metal-binding</keyword>
<feature type="compositionally biased region" description="Basic and acidic residues" evidence="20">
    <location>
        <begin position="513"/>
        <end position="522"/>
    </location>
</feature>
<dbReference type="GO" id="GO:0006303">
    <property type="term" value="P:double-strand break repair via nonhomologous end joining"/>
    <property type="evidence" value="ECO:0007669"/>
    <property type="project" value="TreeGrafter"/>
</dbReference>
<dbReference type="Gene3D" id="3.30.110.110">
    <property type="entry name" value="Mre11, capping domain"/>
    <property type="match status" value="1"/>
</dbReference>
<dbReference type="GO" id="GO:0097552">
    <property type="term" value="P:mitochondrial double-strand break repair via homologous recombination"/>
    <property type="evidence" value="ECO:0007669"/>
    <property type="project" value="TreeGrafter"/>
</dbReference>
<dbReference type="GO" id="GO:0007095">
    <property type="term" value="P:mitotic G2 DNA damage checkpoint signaling"/>
    <property type="evidence" value="ECO:0007669"/>
    <property type="project" value="TreeGrafter"/>
</dbReference>
<evidence type="ECO:0000256" key="12">
    <source>
        <dbReference type="ARBA" id="ARBA00023204"/>
    </source>
</evidence>
<organism evidence="22 23">
    <name type="scientific">Tothia fuscella</name>
    <dbReference type="NCBI Taxonomy" id="1048955"/>
    <lineage>
        <taxon>Eukaryota</taxon>
        <taxon>Fungi</taxon>
        <taxon>Dikarya</taxon>
        <taxon>Ascomycota</taxon>
        <taxon>Pezizomycotina</taxon>
        <taxon>Dothideomycetes</taxon>
        <taxon>Pleosporomycetidae</taxon>
        <taxon>Venturiales</taxon>
        <taxon>Cylindrosympodiaceae</taxon>
        <taxon>Tothia</taxon>
    </lineage>
</organism>
<evidence type="ECO:0000256" key="8">
    <source>
        <dbReference type="ARBA" id="ARBA00022759"/>
    </source>
</evidence>
<dbReference type="InterPro" id="IPR029052">
    <property type="entry name" value="Metallo-depent_PP-like"/>
</dbReference>
<evidence type="ECO:0000256" key="9">
    <source>
        <dbReference type="ARBA" id="ARBA00022763"/>
    </source>
</evidence>
<sequence length="733" mass="81847">MPPSSDADTINILIATDNHVGYNERDAIRGMDSHKTFREIMNMAKERDVDMVLLAGDLFHDNKPSRKSICSVMEALRTNCLGDKPCELEMLSDGSEHFPTSFNHVNYEDQDINVAIPVFSIHGNHDDPTGEGNYSALDMLHMSGLLNYYGKASQADKIDIKPILLQKGHTKLALYGMSNIRDERLFRTFQSKNVTFFQPSVQTGDWFNLMSVHQNHHAHTETSYLPENWLPTFMDLIVWGHEHECLIEPRWNSEQSFHVMQPGSSVATSLMPGEAVPKKVCLLKVTGKEFKCEPILLKTVRPFIMKEIVLAEETALKNLWKKTNNRTELTRHLMDIVNKLIEEAQQTWLEAQEEGFSGKVPLPLVRLRVEYSAPDGGHFDCENPQRFSNRFTDRVANQSDVVAFYRKKVNKGRKANDNLDMPDEAILEDLAHGPIKVEKYVQEFLSAQSLSILPQKKFGDAVAEFVNKDDKHSVTVFLDEQLAIGMKDMAVRQADAEDSDDEEILAAVKSHLEQLAERDKDKTGKKRKSGKPKLKPQPDHWDEEMDGAWEEDPGAYELASGPSDVYDDASEAPSMVSTSARGRGRGRGGRTTASSTRKPAAAAKKAAPARATRGNKKVIEEEEDEDDSDIPMVLNDNDDEEDSDDLIFSRPAPKPATEPAAKKPAAKAPAVRKPAPARKPAASKQSTLNFTQPSQRAPPSSGRANKPIELSDDAISDDDAFDPPPTAKSRPRR</sequence>
<feature type="compositionally biased region" description="Acidic residues" evidence="20">
    <location>
        <begin position="620"/>
        <end position="629"/>
    </location>
</feature>
<dbReference type="InterPro" id="IPR041796">
    <property type="entry name" value="Mre11_N"/>
</dbReference>
<dbReference type="SMART" id="SM01347">
    <property type="entry name" value="Mre11_DNA_bind"/>
    <property type="match status" value="1"/>
</dbReference>
<reference evidence="22" key="1">
    <citation type="journal article" date="2020" name="Stud. Mycol.">
        <title>101 Dothideomycetes genomes: a test case for predicting lifestyles and emergence of pathogens.</title>
        <authorList>
            <person name="Haridas S."/>
            <person name="Albert R."/>
            <person name="Binder M."/>
            <person name="Bloem J."/>
            <person name="Labutti K."/>
            <person name="Salamov A."/>
            <person name="Andreopoulos B."/>
            <person name="Baker S."/>
            <person name="Barry K."/>
            <person name="Bills G."/>
            <person name="Bluhm B."/>
            <person name="Cannon C."/>
            <person name="Castanera R."/>
            <person name="Culley D."/>
            <person name="Daum C."/>
            <person name="Ezra D."/>
            <person name="Gonzalez J."/>
            <person name="Henrissat B."/>
            <person name="Kuo A."/>
            <person name="Liang C."/>
            <person name="Lipzen A."/>
            <person name="Lutzoni F."/>
            <person name="Magnuson J."/>
            <person name="Mondo S."/>
            <person name="Nolan M."/>
            <person name="Ohm R."/>
            <person name="Pangilinan J."/>
            <person name="Park H.-J."/>
            <person name="Ramirez L."/>
            <person name="Alfaro M."/>
            <person name="Sun H."/>
            <person name="Tritt A."/>
            <person name="Yoshinaga Y."/>
            <person name="Zwiers L.-H."/>
            <person name="Turgeon B."/>
            <person name="Goodwin S."/>
            <person name="Spatafora J."/>
            <person name="Crous P."/>
            <person name="Grigoriev I."/>
        </authorList>
    </citation>
    <scope>NUCLEOTIDE SEQUENCE</scope>
    <source>
        <strain evidence="22">CBS 130266</strain>
    </source>
</reference>
<dbReference type="InterPro" id="IPR004843">
    <property type="entry name" value="Calcineurin-like_PHP"/>
</dbReference>
<feature type="compositionally biased region" description="Acidic residues" evidence="20">
    <location>
        <begin position="636"/>
        <end position="645"/>
    </location>
</feature>
<dbReference type="GO" id="GO:0030145">
    <property type="term" value="F:manganese ion binding"/>
    <property type="evidence" value="ECO:0007669"/>
    <property type="project" value="UniProtKB-UniRule"/>
</dbReference>
<dbReference type="EMBL" id="MU007054">
    <property type="protein sequence ID" value="KAF2428661.1"/>
    <property type="molecule type" value="Genomic_DNA"/>
</dbReference>
<evidence type="ECO:0000256" key="4">
    <source>
        <dbReference type="ARBA" id="ARBA00009028"/>
    </source>
</evidence>
<comment type="subcellular location">
    <subcellularLocation>
        <location evidence="3">Chromosome</location>
    </subcellularLocation>
    <subcellularLocation>
        <location evidence="2 17">Nucleus</location>
    </subcellularLocation>
</comment>
<evidence type="ECO:0000256" key="5">
    <source>
        <dbReference type="ARBA" id="ARBA00022454"/>
    </source>
</evidence>
<dbReference type="PANTHER" id="PTHR10139">
    <property type="entry name" value="DOUBLE-STRAND BREAK REPAIR PROTEIN MRE11"/>
    <property type="match status" value="1"/>
</dbReference>
<dbReference type="AlphaFoldDB" id="A0A9P4TWY3"/>
<evidence type="ECO:0000256" key="16">
    <source>
        <dbReference type="ARBA" id="ARBA00064981"/>
    </source>
</evidence>
<feature type="compositionally biased region" description="Low complexity" evidence="20">
    <location>
        <begin position="590"/>
        <end position="612"/>
    </location>
</feature>
<feature type="region of interest" description="Disordered" evidence="20">
    <location>
        <begin position="513"/>
        <end position="733"/>
    </location>
</feature>